<proteinExistence type="predicted"/>
<sequence length="97" mass="10818">MTIFVGLAALAAVFLLLLAHWVLPPARYWIEGLAFVSAYLFGVIAAVYTGNVLINGTVMMTDIHHIFLNPLFLTAGAYLGVYAMYKIALAWWKLWRA</sequence>
<dbReference type="Proteomes" id="UP001589776">
    <property type="component" value="Unassembled WGS sequence"/>
</dbReference>
<evidence type="ECO:0000313" key="2">
    <source>
        <dbReference type="EMBL" id="MFC0212707.1"/>
    </source>
</evidence>
<reference evidence="2 3" key="1">
    <citation type="submission" date="2024-09" db="EMBL/GenBank/DDBJ databases">
        <authorList>
            <person name="Sun Q."/>
            <person name="Mori K."/>
        </authorList>
    </citation>
    <scope>NUCLEOTIDE SEQUENCE [LARGE SCALE GENOMIC DNA]</scope>
    <source>
        <strain evidence="2 3">CCM 7759</strain>
    </source>
</reference>
<gene>
    <name evidence="2" type="ORF">ACFFK0_09545</name>
</gene>
<feature type="transmembrane region" description="Helical" evidence="1">
    <location>
        <begin position="66"/>
        <end position="85"/>
    </location>
</feature>
<evidence type="ECO:0000256" key="1">
    <source>
        <dbReference type="SAM" id="Phobius"/>
    </source>
</evidence>
<keyword evidence="3" id="KW-1185">Reference proteome</keyword>
<accession>A0ABV6DJB4</accession>
<dbReference type="EMBL" id="JBHLWN010000031">
    <property type="protein sequence ID" value="MFC0212707.1"/>
    <property type="molecule type" value="Genomic_DNA"/>
</dbReference>
<keyword evidence="1" id="KW-0812">Transmembrane</keyword>
<keyword evidence="1" id="KW-0472">Membrane</keyword>
<evidence type="ECO:0008006" key="4">
    <source>
        <dbReference type="Google" id="ProtNLM"/>
    </source>
</evidence>
<evidence type="ECO:0000313" key="3">
    <source>
        <dbReference type="Proteomes" id="UP001589776"/>
    </source>
</evidence>
<protein>
    <recommendedName>
        <fullName evidence="4">Transposase</fullName>
    </recommendedName>
</protein>
<dbReference type="RefSeq" id="WP_377469910.1">
    <property type="nucleotide sequence ID" value="NZ_JBHLWN010000031.1"/>
</dbReference>
<name>A0ABV6DJB4_9BACL</name>
<comment type="caution">
    <text evidence="2">The sequence shown here is derived from an EMBL/GenBank/DDBJ whole genome shotgun (WGS) entry which is preliminary data.</text>
</comment>
<feature type="transmembrane region" description="Helical" evidence="1">
    <location>
        <begin position="29"/>
        <end position="54"/>
    </location>
</feature>
<keyword evidence="1" id="KW-1133">Transmembrane helix</keyword>
<organism evidence="2 3">
    <name type="scientific">Paenibacillus chartarius</name>
    <dbReference type="NCBI Taxonomy" id="747481"/>
    <lineage>
        <taxon>Bacteria</taxon>
        <taxon>Bacillati</taxon>
        <taxon>Bacillota</taxon>
        <taxon>Bacilli</taxon>
        <taxon>Bacillales</taxon>
        <taxon>Paenibacillaceae</taxon>
        <taxon>Paenibacillus</taxon>
    </lineage>
</organism>